<dbReference type="Gene3D" id="4.10.520.10">
    <property type="entry name" value="IHF-like DNA-binding proteins"/>
    <property type="match status" value="1"/>
</dbReference>
<organism evidence="8 13">
    <name type="scientific">Acinetobacter lwoffii</name>
    <dbReference type="NCBI Taxonomy" id="28090"/>
    <lineage>
        <taxon>Bacteria</taxon>
        <taxon>Pseudomonadati</taxon>
        <taxon>Pseudomonadota</taxon>
        <taxon>Gammaproteobacteria</taxon>
        <taxon>Moraxellales</taxon>
        <taxon>Moraxellaceae</taxon>
        <taxon>Acinetobacter</taxon>
    </lineage>
</organism>
<evidence type="ECO:0000256" key="4">
    <source>
        <dbReference type="ARBA" id="ARBA00023125"/>
    </source>
</evidence>
<reference evidence="7" key="6">
    <citation type="submission" date="2023-07" db="EMBL/GenBank/DDBJ databases">
        <title>Dynamics of blaOXA-23 gene transmission in Acinetobacter spp. from contaminated veterinary surfaces.</title>
        <authorList>
            <person name="Moreira Da Silva J."/>
            <person name="Menezes J."/>
            <person name="Fernandes L."/>
            <person name="Marques C."/>
            <person name="Amaral A."/>
            <person name="Timofte D."/>
            <person name="Pomba C."/>
        </authorList>
    </citation>
    <scope>NUCLEOTIDE SEQUENCE</scope>
    <source>
        <strain evidence="7">CMVB11Z4A1</strain>
    </source>
</reference>
<evidence type="ECO:0000313" key="9">
    <source>
        <dbReference type="EMBL" id="QKU21797.1"/>
    </source>
</evidence>
<evidence type="ECO:0000313" key="8">
    <source>
        <dbReference type="EMBL" id="MDR6628543.1"/>
    </source>
</evidence>
<reference evidence="8" key="7">
    <citation type="submission" date="2023-07" db="EMBL/GenBank/DDBJ databases">
        <title>Sorghum-associated microbial communities from plants grown in Nebraska, USA.</title>
        <authorList>
            <person name="Schachtman D."/>
        </authorList>
    </citation>
    <scope>NUCLEOTIDE SEQUENCE</scope>
    <source>
        <strain evidence="8">BE44</strain>
    </source>
</reference>
<dbReference type="Proteomes" id="UP001262767">
    <property type="component" value="Unassembled WGS sequence"/>
</dbReference>
<dbReference type="STRING" id="28090.GCA_002119785_02932"/>
<dbReference type="EMBL" id="JAUUUS010000009">
    <property type="protein sequence ID" value="MDP1446906.1"/>
    <property type="molecule type" value="Genomic_DNA"/>
</dbReference>
<reference evidence="10" key="1">
    <citation type="submission" date="2018-10" db="EMBL/GenBank/DDBJ databases">
        <authorList>
            <person name="D'Souza A.W."/>
            <person name="Potter R.F."/>
            <person name="Wallace M."/>
            <person name="Shupe A."/>
            <person name="Patel S."/>
            <person name="Sun S."/>
            <person name="Gul D."/>
            <person name="Kwon J.H."/>
            <person name="Andleeb S."/>
            <person name="Burnham C.-A.D."/>
            <person name="Dantas G."/>
        </authorList>
    </citation>
    <scope>NUCLEOTIDE SEQUENCE</scope>
    <source>
        <strain evidence="10">AL_065</strain>
    </source>
</reference>
<evidence type="ECO:0000313" key="7">
    <source>
        <dbReference type="EMBL" id="MDP1446906.1"/>
    </source>
</evidence>
<dbReference type="GeneID" id="58163251"/>
<dbReference type="InterPro" id="IPR020816">
    <property type="entry name" value="Histone-like_DNA-bd_CS"/>
</dbReference>
<dbReference type="SUPFAM" id="SSF47729">
    <property type="entry name" value="IHF-like DNA-binding proteins"/>
    <property type="match status" value="1"/>
</dbReference>
<dbReference type="InterPro" id="IPR000119">
    <property type="entry name" value="Hist_DNA-bd"/>
</dbReference>
<dbReference type="RefSeq" id="WP_004279807.1">
    <property type="nucleotide sequence ID" value="NZ_BBSQ01000004.1"/>
</dbReference>
<dbReference type="GO" id="GO:1990103">
    <property type="term" value="C:DnaA-HU complex"/>
    <property type="evidence" value="ECO:0007669"/>
    <property type="project" value="UniProtKB-ARBA"/>
</dbReference>
<dbReference type="PROSITE" id="PS00045">
    <property type="entry name" value="HISTONE_LIKE"/>
    <property type="match status" value="1"/>
</dbReference>
<dbReference type="PANTHER" id="PTHR33175">
    <property type="entry name" value="DNA-BINDING PROTEIN HU"/>
    <property type="match status" value="1"/>
</dbReference>
<accession>A0A2K8URY6</accession>
<protein>
    <submittedName>
        <fullName evidence="8">DNA-binding protein HU-beta</fullName>
    </submittedName>
    <submittedName>
        <fullName evidence="7">HU family DNA-binding protein</fullName>
    </submittedName>
</protein>
<dbReference type="Proteomes" id="UP000548425">
    <property type="component" value="Unassembled WGS sequence"/>
</dbReference>
<keyword evidence="3" id="KW-0226">DNA condensation</keyword>
<name>A0A2K8URY6_ACILW</name>
<evidence type="ECO:0000313" key="13">
    <source>
        <dbReference type="Proteomes" id="UP001262767"/>
    </source>
</evidence>
<dbReference type="EMBL" id="CP078045">
    <property type="protein sequence ID" value="QXR06249.1"/>
    <property type="molecule type" value="Genomic_DNA"/>
</dbReference>
<evidence type="ECO:0000313" key="10">
    <source>
        <dbReference type="EMBL" id="QXR06249.1"/>
    </source>
</evidence>
<dbReference type="Proteomes" id="UP000293391">
    <property type="component" value="Chromosome"/>
</dbReference>
<reference evidence="9 11" key="3">
    <citation type="submission" date="2019-11" db="EMBL/GenBank/DDBJ databases">
        <title>FDA dAtabase for Regulatory Grade micrObial Sequences (FDA-ARGOS): Supporting development and validation of Infectious Disease Dx tests.</title>
        <authorList>
            <person name="Patel R."/>
            <person name="Rucinski S."/>
            <person name="Tallon L."/>
            <person name="Sadzewicz L."/>
            <person name="Vavikolanu K."/>
            <person name="Mehta A."/>
            <person name="Aluvathingal J."/>
            <person name="Nadendla S."/>
            <person name="Nandy P."/>
            <person name="Geyer C."/>
            <person name="Yan Y."/>
            <person name="Sichtig H."/>
        </authorList>
    </citation>
    <scope>NUCLEOTIDE SEQUENCE [LARGE SCALE GENOMIC DNA]</scope>
    <source>
        <strain evidence="9 11">FDAARGOS_557</strain>
    </source>
</reference>
<sequence length="90" mass="9105">MNKSELIDAIAEKGGLSKADAGKALDATIASVTEALKSGDTVTLVGFGTFGVKERAARTGRNPQTGATLEIKASKVPSFKAGKGLKDAVA</sequence>
<dbReference type="GO" id="GO:0005829">
    <property type="term" value="C:cytosol"/>
    <property type="evidence" value="ECO:0007669"/>
    <property type="project" value="TreeGrafter"/>
</dbReference>
<dbReference type="SMART" id="SM00411">
    <property type="entry name" value="BHL"/>
    <property type="match status" value="1"/>
</dbReference>
<comment type="function">
    <text evidence="1">Histone-like DNA-binding protein which is capable of wrapping DNA to stabilize it, and thus to prevent its denaturation under extreme environmental conditions.</text>
</comment>
<gene>
    <name evidence="10" type="ORF">EVX74_008885</name>
    <name evidence="9" type="ORF">FOB19_10550</name>
    <name evidence="6" type="ORF">HNP34_001820</name>
    <name evidence="8" type="ORF">J2X86_000531</name>
    <name evidence="7" type="ORF">Q8G51_03405</name>
</gene>
<comment type="similarity">
    <text evidence="2 5">Belongs to the bacterial histone-like protein family.</text>
</comment>
<keyword evidence="4 8" id="KW-0238">DNA-binding</keyword>
<dbReference type="PANTHER" id="PTHR33175:SF3">
    <property type="entry name" value="DNA-BINDING PROTEIN HU-BETA"/>
    <property type="match status" value="1"/>
</dbReference>
<evidence type="ECO:0000313" key="6">
    <source>
        <dbReference type="EMBL" id="MBB6363680.1"/>
    </source>
</evidence>
<dbReference type="PRINTS" id="PR01727">
    <property type="entry name" value="DNABINDINGHU"/>
</dbReference>
<reference evidence="6 12" key="4">
    <citation type="submission" date="2020-08" db="EMBL/GenBank/DDBJ databases">
        <title>Functional genomics of gut bacteria from endangered species of beetles.</title>
        <authorList>
            <person name="Carlos-Shanley C."/>
        </authorList>
    </citation>
    <scope>NUCLEOTIDE SEQUENCE [LARGE SCALE GENOMIC DNA]</scope>
    <source>
        <strain evidence="6 12">S00127</strain>
    </source>
</reference>
<dbReference type="GO" id="GO:0030527">
    <property type="term" value="F:structural constituent of chromatin"/>
    <property type="evidence" value="ECO:0007669"/>
    <property type="project" value="InterPro"/>
</dbReference>
<evidence type="ECO:0000313" key="11">
    <source>
        <dbReference type="Proteomes" id="UP000509126"/>
    </source>
</evidence>
<evidence type="ECO:0000256" key="2">
    <source>
        <dbReference type="ARBA" id="ARBA00010529"/>
    </source>
</evidence>
<evidence type="ECO:0000256" key="3">
    <source>
        <dbReference type="ARBA" id="ARBA00023067"/>
    </source>
</evidence>
<dbReference type="EMBL" id="JACHLA010000008">
    <property type="protein sequence ID" value="MBB6363680.1"/>
    <property type="molecule type" value="Genomic_DNA"/>
</dbReference>
<evidence type="ECO:0000256" key="5">
    <source>
        <dbReference type="RuleBase" id="RU003939"/>
    </source>
</evidence>
<proteinExistence type="inferred from homology"/>
<dbReference type="EMBL" id="CP054803">
    <property type="protein sequence ID" value="QKU21797.1"/>
    <property type="molecule type" value="Genomic_DNA"/>
</dbReference>
<reference evidence="10" key="5">
    <citation type="submission" date="2021-06" db="EMBL/GenBank/DDBJ databases">
        <authorList>
            <person name="Diorio-Toth L."/>
        </authorList>
    </citation>
    <scope>NUCLEOTIDE SEQUENCE</scope>
    <source>
        <strain evidence="10">AL_065</strain>
    </source>
</reference>
<dbReference type="EMBL" id="JAVDSC010000001">
    <property type="protein sequence ID" value="MDR6628543.1"/>
    <property type="molecule type" value="Genomic_DNA"/>
</dbReference>
<dbReference type="Proteomes" id="UP000509126">
    <property type="component" value="Chromosome"/>
</dbReference>
<dbReference type="FunFam" id="4.10.520.10:FF:000001">
    <property type="entry name" value="DNA-binding protein HU"/>
    <property type="match status" value="1"/>
</dbReference>
<dbReference type="GO" id="GO:0030261">
    <property type="term" value="P:chromosome condensation"/>
    <property type="evidence" value="ECO:0007669"/>
    <property type="project" value="UniProtKB-KW"/>
</dbReference>
<dbReference type="Pfam" id="PF00216">
    <property type="entry name" value="Bac_DNA_binding"/>
    <property type="match status" value="1"/>
</dbReference>
<dbReference type="CDD" id="cd13831">
    <property type="entry name" value="HU"/>
    <property type="match status" value="1"/>
</dbReference>
<dbReference type="GO" id="GO:0006351">
    <property type="term" value="P:DNA-templated transcription"/>
    <property type="evidence" value="ECO:0007669"/>
    <property type="project" value="UniProtKB-ARBA"/>
</dbReference>
<dbReference type="OrthoDB" id="9799835at2"/>
<dbReference type="GO" id="GO:1990178">
    <property type="term" value="C:HU-DNA complex"/>
    <property type="evidence" value="ECO:0007669"/>
    <property type="project" value="UniProtKB-ARBA"/>
</dbReference>
<dbReference type="GO" id="GO:0003677">
    <property type="term" value="F:DNA binding"/>
    <property type="evidence" value="ECO:0007669"/>
    <property type="project" value="UniProtKB-KW"/>
</dbReference>
<evidence type="ECO:0000256" key="1">
    <source>
        <dbReference type="ARBA" id="ARBA00003819"/>
    </source>
</evidence>
<dbReference type="InterPro" id="IPR010992">
    <property type="entry name" value="IHF-like_DNA-bd_dom_sf"/>
</dbReference>
<dbReference type="Proteomes" id="UP001242129">
    <property type="component" value="Unassembled WGS sequence"/>
</dbReference>
<dbReference type="GO" id="GO:0006270">
    <property type="term" value="P:DNA replication initiation"/>
    <property type="evidence" value="ECO:0007669"/>
    <property type="project" value="UniProtKB-ARBA"/>
</dbReference>
<dbReference type="AlphaFoldDB" id="A0A2K8URY6"/>
<dbReference type="GO" id="GO:0042802">
    <property type="term" value="F:identical protein binding"/>
    <property type="evidence" value="ECO:0007669"/>
    <property type="project" value="UniProtKB-ARBA"/>
</dbReference>
<evidence type="ECO:0000313" key="12">
    <source>
        <dbReference type="Proteomes" id="UP000548425"/>
    </source>
</evidence>
<reference evidence="10" key="2">
    <citation type="journal article" date="2019" name="Nat. Commun.">
        <title>Spatiotemporal dynamics of multidrug resistant bacteria on intensive care unit surfaces.</title>
        <authorList>
            <person name="D'Souza A.W."/>
            <person name="Potter R.F."/>
            <person name="Wallace M."/>
            <person name="Shupe A."/>
            <person name="Patel S."/>
            <person name="Sun X."/>
            <person name="Gul D."/>
            <person name="Kwon J.H."/>
            <person name="Andleeb S."/>
            <person name="Burnham C.D."/>
            <person name="Dantas G."/>
        </authorList>
    </citation>
    <scope>NUCLEOTIDE SEQUENCE</scope>
    <source>
        <strain evidence="10">AL_065</strain>
    </source>
</reference>